<name>M3HK54_LEPBO</name>
<keyword evidence="1" id="KW-1133">Transmembrane helix</keyword>
<dbReference type="Proteomes" id="UP000011783">
    <property type="component" value="Unassembled WGS sequence"/>
</dbReference>
<feature type="transmembrane region" description="Helical" evidence="1">
    <location>
        <begin position="83"/>
        <end position="102"/>
    </location>
</feature>
<feature type="transmembrane region" description="Helical" evidence="1">
    <location>
        <begin position="17"/>
        <end position="34"/>
    </location>
</feature>
<reference evidence="2 3" key="1">
    <citation type="submission" date="2013-01" db="EMBL/GenBank/DDBJ databases">
        <authorList>
            <person name="Harkins D.M."/>
            <person name="Durkin A.S."/>
            <person name="Brinkac L.M."/>
            <person name="Haft D.H."/>
            <person name="Selengut J.D."/>
            <person name="Sanka R."/>
            <person name="DePew J."/>
            <person name="Purushe J."/>
            <person name="Picardeau M."/>
            <person name="Werts C."/>
            <person name="Goarant C."/>
            <person name="Vinetz J.M."/>
            <person name="Sutton G.G."/>
            <person name="Nierman W.C."/>
            <person name="Fouts D.E."/>
        </authorList>
    </citation>
    <scope>NUCLEOTIDE SEQUENCE [LARGE SCALE GENOMIC DNA]</scope>
    <source>
        <strain evidence="2 3">200701203</strain>
    </source>
</reference>
<comment type="caution">
    <text evidence="2">The sequence shown here is derived from an EMBL/GenBank/DDBJ whole genome shotgun (WGS) entry which is preliminary data.</text>
</comment>
<protein>
    <submittedName>
        <fullName evidence="2">Uncharacterized protein</fullName>
    </submittedName>
</protein>
<gene>
    <name evidence="2" type="ORF">LEP1GSC123_1826</name>
</gene>
<accession>M3HK54</accession>
<keyword evidence="1" id="KW-0472">Membrane</keyword>
<feature type="transmembrane region" description="Helical" evidence="1">
    <location>
        <begin position="54"/>
        <end position="71"/>
    </location>
</feature>
<organism evidence="2 3">
    <name type="scientific">Leptospira borgpetersenii str. 200701203</name>
    <dbReference type="NCBI Taxonomy" id="1193007"/>
    <lineage>
        <taxon>Bacteria</taxon>
        <taxon>Pseudomonadati</taxon>
        <taxon>Spirochaetota</taxon>
        <taxon>Spirochaetia</taxon>
        <taxon>Leptospirales</taxon>
        <taxon>Leptospiraceae</taxon>
        <taxon>Leptospira</taxon>
    </lineage>
</organism>
<sequence length="162" mass="19851">MEIASILKGFFRKNSKIYTLLFGFYGSLFLILFLNEEFGFSLLTSKNFKLKAVSTFILYGILIFLFYYHLPKKRKIRFHKKRIISFLFVFWISLIVLNLSDFPYEKFLFYLPKEWIFWTWKIIKQFTHTLPLLVFPLLYDFYRYKTNPVPFKKKETPLIIRF</sequence>
<dbReference type="BioCyc" id="LBOR1193007:G11KN-3360-MONOMER"/>
<proteinExistence type="predicted"/>
<evidence type="ECO:0000256" key="1">
    <source>
        <dbReference type="SAM" id="Phobius"/>
    </source>
</evidence>
<dbReference type="AlphaFoldDB" id="M3HK54"/>
<evidence type="ECO:0000313" key="3">
    <source>
        <dbReference type="Proteomes" id="UP000011783"/>
    </source>
</evidence>
<keyword evidence="1" id="KW-0812">Transmembrane</keyword>
<feature type="transmembrane region" description="Helical" evidence="1">
    <location>
        <begin position="122"/>
        <end position="142"/>
    </location>
</feature>
<dbReference type="EMBL" id="AKWO02000103">
    <property type="protein sequence ID" value="EMF98014.1"/>
    <property type="molecule type" value="Genomic_DNA"/>
</dbReference>
<evidence type="ECO:0000313" key="2">
    <source>
        <dbReference type="EMBL" id="EMF98014.1"/>
    </source>
</evidence>